<dbReference type="RefSeq" id="WP_046487201.1">
    <property type="nucleotide sequence ID" value="NZ_CP011132.1"/>
</dbReference>
<reference evidence="3 4" key="1">
    <citation type="journal article" date="2013" name="Appl. Microbiol. Biotechnol.">
        <title>Glycerol assimilation and production of 1,3-propanediol by Citrobacter amalonaticus Y19.</title>
        <authorList>
            <person name="Ainala S.K."/>
            <person name="Ashok S."/>
            <person name="Ko Y."/>
            <person name="Park S."/>
        </authorList>
    </citation>
    <scope>NUCLEOTIDE SEQUENCE [LARGE SCALE GENOMIC DNA]</scope>
    <source>
        <strain evidence="3 4">Y19</strain>
    </source>
</reference>
<proteinExistence type="predicted"/>
<dbReference type="Pfam" id="PF05943">
    <property type="entry name" value="VipB"/>
    <property type="match status" value="1"/>
</dbReference>
<dbReference type="KEGG" id="cama:F384_16430"/>
<dbReference type="Proteomes" id="UP000034085">
    <property type="component" value="Chromosome"/>
</dbReference>
<dbReference type="PANTHER" id="PTHR35565">
    <property type="entry name" value="CYTOPLASMIC PROTEIN-RELATED"/>
    <property type="match status" value="1"/>
</dbReference>
<evidence type="ECO:0000313" key="4">
    <source>
        <dbReference type="Proteomes" id="UP000034085"/>
    </source>
</evidence>
<sequence length="493" mass="55120">METVQEQAETGGQTVTLSVLDRIIQEGRMARDELQQTYARDMLEELATQILDEGMAVESDTVAMINHRIAQIDALISAQLNEVLHHPDMQRLEASWRGLHQFVMNTETSSRLKLRLLNVSRKELQNDLEKAVEFDQSTLFKKLYEDEYGTFGGNPYSVLVGDYEFGRHPQDVALLEKISQVAAAAHAPFIAAASPRLFDMGSFAELGVPRDLAKIFESAELIKWRAFRESDESRYVTLVLPHVLQRLPYGPDTVPVEGVNFVEDVNGLDASKYLWGNAAWKLANRITDAFALYGWCAAIRGAEGGGLVEDLPAHTFSTPSGDISLRCPTEIAITDRREKELNDLGFVALCHKKNSNTGAFFGGQTTNQARIYNTPEANANARISAMLPYILAASRFAHYLKVIMRDKVGSFMSRDEVESYLNNWIADYVLLRDSAPQEIKARYPLREARVDVSDVPGKPGVYRAVVFLRPHFQLEELTTSIRLVAELPPPAVA</sequence>
<evidence type="ECO:0000259" key="2">
    <source>
        <dbReference type="Pfam" id="PF18945"/>
    </source>
</evidence>
<dbReference type="InterPro" id="IPR010269">
    <property type="entry name" value="T6SS_TssC-like"/>
</dbReference>
<organism evidence="3 4">
    <name type="scientific">Citrobacter amalonaticus Y19</name>
    <dbReference type="NCBI Taxonomy" id="1261127"/>
    <lineage>
        <taxon>Bacteria</taxon>
        <taxon>Pseudomonadati</taxon>
        <taxon>Pseudomonadota</taxon>
        <taxon>Gammaproteobacteria</taxon>
        <taxon>Enterobacterales</taxon>
        <taxon>Enterobacteriaceae</taxon>
        <taxon>Citrobacter</taxon>
    </lineage>
</organism>
<feature type="domain" description="TssC1 N-terminal" evidence="1">
    <location>
        <begin position="67"/>
        <end position="366"/>
    </location>
</feature>
<dbReference type="InterPro" id="IPR044031">
    <property type="entry name" value="TssC1_N"/>
</dbReference>
<protein>
    <submittedName>
        <fullName evidence="3">EvpB family type VI secretion protein</fullName>
    </submittedName>
</protein>
<dbReference type="EMBL" id="CP011132">
    <property type="protein sequence ID" value="AKE60032.1"/>
    <property type="molecule type" value="Genomic_DNA"/>
</dbReference>
<gene>
    <name evidence="3" type="ORF">F384_16430</name>
</gene>
<evidence type="ECO:0000259" key="1">
    <source>
        <dbReference type="Pfam" id="PF05943"/>
    </source>
</evidence>
<accession>A0A0F6TWI4</accession>
<dbReference type="HOGENOM" id="CLU_018386_1_0_6"/>
<dbReference type="OrthoDB" id="9764000at2"/>
<dbReference type="AlphaFoldDB" id="A0A0F6TWI4"/>
<evidence type="ECO:0000313" key="3">
    <source>
        <dbReference type="EMBL" id="AKE60032.1"/>
    </source>
</evidence>
<dbReference type="NCBIfam" id="TIGR03355">
    <property type="entry name" value="VI_chp_2"/>
    <property type="match status" value="1"/>
</dbReference>
<feature type="domain" description="TssC1 C-terminal" evidence="2">
    <location>
        <begin position="376"/>
        <end position="487"/>
    </location>
</feature>
<dbReference type="InterPro" id="IPR044032">
    <property type="entry name" value="TssC1_C"/>
</dbReference>
<dbReference type="PANTHER" id="PTHR35565:SF3">
    <property type="entry name" value="TYPE VI SECRETION SYSTEM SHEATH PROTEIN TSSC1"/>
    <property type="match status" value="1"/>
</dbReference>
<name>A0A0F6TWI4_CITAM</name>
<dbReference type="Pfam" id="PF18945">
    <property type="entry name" value="VipB_2"/>
    <property type="match status" value="1"/>
</dbReference>
<dbReference type="PATRIC" id="fig|1261127.3.peg.3431"/>